<dbReference type="HOGENOM" id="CLU_1375198_0_0_1"/>
<dbReference type="Proteomes" id="UP000030755">
    <property type="component" value="Unassembled WGS sequence"/>
</dbReference>
<sequence>QHLAASDGQTLSVGLQRRRSTKVDSSISEKPEVVLTKSTHSSLNDDFNKLKRQMVDFFVSLQQKPGLISHLNQIDFIKMLEEKFVSEEFRDEKFLAHVLAEIDAIQISSDSQQMKNELGYSTSKENIQKMSIPASFGKPPYKVISKSLKEALLPQVSNQSFLSVGTQTSKKLDVDIALLQATFNTKFRSLERSGDQIKY</sequence>
<reference evidence="1 2" key="1">
    <citation type="journal article" date="2013" name="Curr. Biol.">
        <title>Shared signatures of parasitism and phylogenomics unite Cryptomycota and microsporidia.</title>
        <authorList>
            <person name="James T.Y."/>
            <person name="Pelin A."/>
            <person name="Bonen L."/>
            <person name="Ahrendt S."/>
            <person name="Sain D."/>
            <person name="Corradi N."/>
            <person name="Stajich J.E."/>
        </authorList>
    </citation>
    <scope>NUCLEOTIDE SEQUENCE [LARGE SCALE GENOMIC DNA]</scope>
    <source>
        <strain evidence="1 2">CSF55</strain>
    </source>
</reference>
<feature type="non-terminal residue" evidence="1">
    <location>
        <position position="1"/>
    </location>
</feature>
<dbReference type="AlphaFoldDB" id="A0A075AQ99"/>
<gene>
    <name evidence="1" type="ORF">O9G_005931</name>
</gene>
<evidence type="ECO:0000313" key="2">
    <source>
        <dbReference type="Proteomes" id="UP000030755"/>
    </source>
</evidence>
<name>A0A075AQ99_ROZAC</name>
<proteinExistence type="predicted"/>
<organism evidence="1 2">
    <name type="scientific">Rozella allomycis (strain CSF55)</name>
    <dbReference type="NCBI Taxonomy" id="988480"/>
    <lineage>
        <taxon>Eukaryota</taxon>
        <taxon>Fungi</taxon>
        <taxon>Fungi incertae sedis</taxon>
        <taxon>Cryptomycota</taxon>
        <taxon>Cryptomycota incertae sedis</taxon>
        <taxon>Rozella</taxon>
    </lineage>
</organism>
<dbReference type="EMBL" id="KE561157">
    <property type="protein sequence ID" value="EPZ32388.1"/>
    <property type="molecule type" value="Genomic_DNA"/>
</dbReference>
<accession>A0A075AQ99</accession>
<protein>
    <submittedName>
        <fullName evidence="1">Uncharacterized protein</fullName>
    </submittedName>
</protein>
<evidence type="ECO:0000313" key="1">
    <source>
        <dbReference type="EMBL" id="EPZ32388.1"/>
    </source>
</evidence>
<keyword evidence="2" id="KW-1185">Reference proteome</keyword>